<organism evidence="2 3">
    <name type="scientific">Urochloa decumbens</name>
    <dbReference type="NCBI Taxonomy" id="240449"/>
    <lineage>
        <taxon>Eukaryota</taxon>
        <taxon>Viridiplantae</taxon>
        <taxon>Streptophyta</taxon>
        <taxon>Embryophyta</taxon>
        <taxon>Tracheophyta</taxon>
        <taxon>Spermatophyta</taxon>
        <taxon>Magnoliopsida</taxon>
        <taxon>Liliopsida</taxon>
        <taxon>Poales</taxon>
        <taxon>Poaceae</taxon>
        <taxon>PACMAD clade</taxon>
        <taxon>Panicoideae</taxon>
        <taxon>Panicodae</taxon>
        <taxon>Paniceae</taxon>
        <taxon>Melinidinae</taxon>
        <taxon>Urochloa</taxon>
    </lineage>
</organism>
<dbReference type="Pfam" id="PF00646">
    <property type="entry name" value="F-box"/>
    <property type="match status" value="1"/>
</dbReference>
<gene>
    <name evidence="2" type="ORF">URODEC1_LOCUS114668</name>
</gene>
<dbReference type="PANTHER" id="PTHR32133:SF386">
    <property type="entry name" value="F-BOX DOMAIN-CONTAINING PROTEIN"/>
    <property type="match status" value="1"/>
</dbReference>
<accession>A0ABC9GC12</accession>
<protein>
    <recommendedName>
        <fullName evidence="1">F-box domain-containing protein</fullName>
    </recommendedName>
</protein>
<reference evidence="3" key="1">
    <citation type="submission" date="2024-06" db="EMBL/GenBank/DDBJ databases">
        <authorList>
            <person name="Ryan C."/>
        </authorList>
    </citation>
    <scope>NUCLEOTIDE SEQUENCE [LARGE SCALE GENOMIC DNA]</scope>
</reference>
<evidence type="ECO:0000259" key="1">
    <source>
        <dbReference type="Pfam" id="PF00646"/>
    </source>
</evidence>
<dbReference type="InterPro" id="IPR036047">
    <property type="entry name" value="F-box-like_dom_sf"/>
</dbReference>
<dbReference type="Proteomes" id="UP001497457">
    <property type="component" value="Chromosome 8b"/>
</dbReference>
<dbReference type="SUPFAM" id="SSF81383">
    <property type="entry name" value="F-box domain"/>
    <property type="match status" value="1"/>
</dbReference>
<feature type="domain" description="F-box" evidence="1">
    <location>
        <begin position="4"/>
        <end position="43"/>
    </location>
</feature>
<proteinExistence type="predicted"/>
<sequence length="155" mass="17553">MDMDELVEGILLRVPPDDPVRLVLASLVCKRWRRIISDPGFDRRFRPQFMPARPCAAWSERASALLDDHITLSPSVLVGNALYFLLDYDASIMKYDLGTREMTVIEIRLECVDQHNVLMTTEDGGLGFAYVEKYGLQLWSMMEAGPNGDVGWAKT</sequence>
<dbReference type="EMBL" id="OZ075118">
    <property type="protein sequence ID" value="CAL5091976.1"/>
    <property type="molecule type" value="Genomic_DNA"/>
</dbReference>
<evidence type="ECO:0000313" key="2">
    <source>
        <dbReference type="EMBL" id="CAL5091976.1"/>
    </source>
</evidence>
<dbReference type="PANTHER" id="PTHR32133">
    <property type="entry name" value="OS07G0120400 PROTEIN"/>
    <property type="match status" value="1"/>
</dbReference>
<dbReference type="Gene3D" id="1.20.1280.50">
    <property type="match status" value="1"/>
</dbReference>
<reference evidence="2 3" key="2">
    <citation type="submission" date="2024-10" db="EMBL/GenBank/DDBJ databases">
        <authorList>
            <person name="Ryan C."/>
        </authorList>
    </citation>
    <scope>NUCLEOTIDE SEQUENCE [LARGE SCALE GENOMIC DNA]</scope>
</reference>
<dbReference type="AlphaFoldDB" id="A0ABC9GC12"/>
<name>A0ABC9GC12_9POAL</name>
<evidence type="ECO:0000313" key="3">
    <source>
        <dbReference type="Proteomes" id="UP001497457"/>
    </source>
</evidence>
<dbReference type="InterPro" id="IPR001810">
    <property type="entry name" value="F-box_dom"/>
</dbReference>
<keyword evidence="3" id="KW-1185">Reference proteome</keyword>